<organism evidence="17 18">
    <name type="scientific">Rothia aeria</name>
    <dbReference type="NCBI Taxonomy" id="172042"/>
    <lineage>
        <taxon>Bacteria</taxon>
        <taxon>Bacillati</taxon>
        <taxon>Actinomycetota</taxon>
        <taxon>Actinomycetes</taxon>
        <taxon>Micrococcales</taxon>
        <taxon>Micrococcaceae</taxon>
        <taxon>Rothia</taxon>
    </lineage>
</organism>
<dbReference type="FunFam" id="3.40.50.920:FF:000003">
    <property type="entry name" value="Transketolase"/>
    <property type="match status" value="1"/>
</dbReference>
<dbReference type="InterPro" id="IPR049557">
    <property type="entry name" value="Transketolase_CS"/>
</dbReference>
<keyword evidence="5 17" id="KW-0808">Transferase</keyword>
<gene>
    <name evidence="17" type="primary">tkt</name>
    <name evidence="17" type="ORF">NCTC10207_01086</name>
</gene>
<dbReference type="InterPro" id="IPR005474">
    <property type="entry name" value="Transketolase_N"/>
</dbReference>
<dbReference type="PROSITE" id="PS00802">
    <property type="entry name" value="TRANSKETOLASE_2"/>
    <property type="match status" value="1"/>
</dbReference>
<evidence type="ECO:0000256" key="4">
    <source>
        <dbReference type="ARBA" id="ARBA00016662"/>
    </source>
</evidence>
<evidence type="ECO:0000256" key="13">
    <source>
        <dbReference type="PIRSR" id="PIRSR605478-3"/>
    </source>
</evidence>
<evidence type="ECO:0000256" key="11">
    <source>
        <dbReference type="PIRSR" id="PIRSR605478-1"/>
    </source>
</evidence>
<keyword evidence="7 14" id="KW-0460">Magnesium</keyword>
<dbReference type="InterPro" id="IPR005475">
    <property type="entry name" value="Transketolase-like_Pyr-bd"/>
</dbReference>
<evidence type="ECO:0000256" key="5">
    <source>
        <dbReference type="ARBA" id="ARBA00022679"/>
    </source>
</evidence>
<evidence type="ECO:0000256" key="3">
    <source>
        <dbReference type="ARBA" id="ARBA00013152"/>
    </source>
</evidence>
<dbReference type="AlphaFoldDB" id="A0A7Z9A3M2"/>
<comment type="subunit">
    <text evidence="2">Homodimer.</text>
</comment>
<dbReference type="NCBIfam" id="TIGR00232">
    <property type="entry name" value="tktlase_bact"/>
    <property type="match status" value="1"/>
</dbReference>
<feature type="binding site" evidence="12">
    <location>
        <position position="280"/>
    </location>
    <ligand>
        <name>substrate</name>
    </ligand>
</feature>
<evidence type="ECO:0000256" key="10">
    <source>
        <dbReference type="NCBIfam" id="TIGR00232"/>
    </source>
</evidence>
<dbReference type="FunFam" id="3.40.50.970:FF:000003">
    <property type="entry name" value="Transketolase"/>
    <property type="match status" value="1"/>
</dbReference>
<keyword evidence="6 14" id="KW-0479">Metal-binding</keyword>
<dbReference type="Gene3D" id="3.40.50.920">
    <property type="match status" value="1"/>
</dbReference>
<evidence type="ECO:0000256" key="14">
    <source>
        <dbReference type="PIRSR" id="PIRSR605478-4"/>
    </source>
</evidence>
<dbReference type="GO" id="GO:0000287">
    <property type="term" value="F:magnesium ion binding"/>
    <property type="evidence" value="ECO:0007669"/>
    <property type="project" value="UniProtKB-ARBA"/>
</dbReference>
<dbReference type="Gene3D" id="3.40.50.970">
    <property type="match status" value="2"/>
</dbReference>
<proteinExistence type="inferred from homology"/>
<evidence type="ECO:0000256" key="8">
    <source>
        <dbReference type="ARBA" id="ARBA00023052"/>
    </source>
</evidence>
<feature type="binding site" evidence="13">
    <location>
        <position position="169"/>
    </location>
    <ligand>
        <name>thiamine diphosphate</name>
        <dbReference type="ChEBI" id="CHEBI:58937"/>
    </ligand>
</feature>
<feature type="binding site" evidence="13">
    <location>
        <begin position="124"/>
        <end position="126"/>
    </location>
    <ligand>
        <name>thiamine diphosphate</name>
        <dbReference type="ChEBI" id="CHEBI:58937"/>
    </ligand>
</feature>
<dbReference type="SUPFAM" id="SSF52518">
    <property type="entry name" value="Thiamin diphosphate-binding fold (THDP-binding)"/>
    <property type="match status" value="2"/>
</dbReference>
<dbReference type="SUPFAM" id="SSF52922">
    <property type="entry name" value="TK C-terminal domain-like"/>
    <property type="match status" value="1"/>
</dbReference>
<feature type="binding site" evidence="12">
    <location>
        <position position="36"/>
    </location>
    <ligand>
        <name>substrate</name>
    </ligand>
</feature>
<feature type="domain" description="Transketolase-like pyrimidine-binding" evidence="16">
    <location>
        <begin position="371"/>
        <end position="551"/>
    </location>
</feature>
<evidence type="ECO:0000256" key="9">
    <source>
        <dbReference type="ARBA" id="ARBA00049473"/>
    </source>
</evidence>
<dbReference type="InterPro" id="IPR009014">
    <property type="entry name" value="Transketo_C/PFOR_II"/>
</dbReference>
<dbReference type="RefSeq" id="WP_126500002.1">
    <property type="nucleotide sequence ID" value="NZ_LR134479.1"/>
</dbReference>
<dbReference type="FunFam" id="3.40.50.970:FF:000004">
    <property type="entry name" value="Transketolase"/>
    <property type="match status" value="1"/>
</dbReference>
<dbReference type="GO" id="GO:0006098">
    <property type="term" value="P:pentose-phosphate shunt"/>
    <property type="evidence" value="ECO:0007669"/>
    <property type="project" value="TreeGrafter"/>
</dbReference>
<dbReference type="InterPro" id="IPR055152">
    <property type="entry name" value="Transketolase-like_C_2"/>
</dbReference>
<dbReference type="GO" id="GO:0004802">
    <property type="term" value="F:transketolase activity"/>
    <property type="evidence" value="ECO:0007669"/>
    <property type="project" value="UniProtKB-UniRule"/>
</dbReference>
<feature type="binding site" evidence="14">
    <location>
        <position position="168"/>
    </location>
    <ligand>
        <name>Mg(2+)</name>
        <dbReference type="ChEBI" id="CHEBI:18420"/>
    </ligand>
</feature>
<comment type="similarity">
    <text evidence="1">Belongs to the transketolase family.</text>
</comment>
<dbReference type="Proteomes" id="UP000282386">
    <property type="component" value="Chromosome"/>
</dbReference>
<evidence type="ECO:0000313" key="17">
    <source>
        <dbReference type="EMBL" id="VEI22990.1"/>
    </source>
</evidence>
<feature type="binding site" evidence="14">
    <location>
        <position position="200"/>
    </location>
    <ligand>
        <name>Mg(2+)</name>
        <dbReference type="ChEBI" id="CHEBI:18420"/>
    </ligand>
</feature>
<dbReference type="InterPro" id="IPR005478">
    <property type="entry name" value="Transketolase_bac-like"/>
</dbReference>
<evidence type="ECO:0000256" key="7">
    <source>
        <dbReference type="ARBA" id="ARBA00022842"/>
    </source>
</evidence>
<dbReference type="EMBL" id="LR134479">
    <property type="protein sequence ID" value="VEI22990.1"/>
    <property type="molecule type" value="Genomic_DNA"/>
</dbReference>
<comment type="cofactor">
    <cofactor evidence="14">
        <name>Mg(2+)</name>
        <dbReference type="ChEBI" id="CHEBI:18420"/>
    </cofactor>
    <text evidence="14">Binds 1 Mg(2+) ion per subunit. Can also utilize other divalent metal cations, such as Ca(2+), Mn(2+) and Co(2+).</text>
</comment>
<comment type="catalytic activity">
    <reaction evidence="9">
        <text>D-sedoheptulose 7-phosphate + D-glyceraldehyde 3-phosphate = aldehydo-D-ribose 5-phosphate + D-xylulose 5-phosphate</text>
        <dbReference type="Rhea" id="RHEA:10508"/>
        <dbReference type="ChEBI" id="CHEBI:57483"/>
        <dbReference type="ChEBI" id="CHEBI:57737"/>
        <dbReference type="ChEBI" id="CHEBI:58273"/>
        <dbReference type="ChEBI" id="CHEBI:59776"/>
        <dbReference type="EC" id="2.2.1.1"/>
    </reaction>
</comment>
<dbReference type="Pfam" id="PF02779">
    <property type="entry name" value="Transket_pyr"/>
    <property type="match status" value="1"/>
</dbReference>
<evidence type="ECO:0000256" key="6">
    <source>
        <dbReference type="ARBA" id="ARBA00022723"/>
    </source>
</evidence>
<accession>A0A7Z9A3M2</accession>
<dbReference type="EC" id="2.2.1.1" evidence="3 10"/>
<feature type="binding site" evidence="14">
    <location>
        <position position="198"/>
    </location>
    <ligand>
        <name>Mg(2+)</name>
        <dbReference type="ChEBI" id="CHEBI:18420"/>
    </ligand>
</feature>
<feature type="binding site" evidence="13">
    <location>
        <position position="198"/>
    </location>
    <ligand>
        <name>thiamine diphosphate</name>
        <dbReference type="ChEBI" id="CHEBI:58937"/>
    </ligand>
</feature>
<feature type="binding site" evidence="13">
    <location>
        <position position="463"/>
    </location>
    <ligand>
        <name>thiamine diphosphate</name>
        <dbReference type="ChEBI" id="CHEBI:58937"/>
    </ligand>
</feature>
<feature type="binding site" evidence="12">
    <location>
        <position position="401"/>
    </location>
    <ligand>
        <name>substrate</name>
    </ligand>
</feature>
<name>A0A7Z9A3M2_9MICC</name>
<feature type="site" description="Important for catalytic activity" evidence="15">
    <location>
        <position position="36"/>
    </location>
</feature>
<feature type="binding site" evidence="13">
    <location>
        <position position="280"/>
    </location>
    <ligand>
        <name>thiamine diphosphate</name>
        <dbReference type="ChEBI" id="CHEBI:58937"/>
    </ligand>
</feature>
<protein>
    <recommendedName>
        <fullName evidence="4 10">Transketolase</fullName>
        <ecNumber evidence="3 10">2.2.1.1</ecNumber>
    </recommendedName>
</protein>
<keyword evidence="8 13" id="KW-0786">Thiamine pyrophosphate</keyword>
<dbReference type="PANTHER" id="PTHR43522">
    <property type="entry name" value="TRANSKETOLASE"/>
    <property type="match status" value="1"/>
</dbReference>
<dbReference type="Pfam" id="PF22613">
    <property type="entry name" value="Transketolase_C_1"/>
    <property type="match status" value="1"/>
</dbReference>
<dbReference type="Pfam" id="PF00456">
    <property type="entry name" value="Transketolase_N"/>
    <property type="match status" value="1"/>
</dbReference>
<dbReference type="CDD" id="cd02012">
    <property type="entry name" value="TPP_TK"/>
    <property type="match status" value="1"/>
</dbReference>
<reference evidence="17 18" key="1">
    <citation type="submission" date="2018-12" db="EMBL/GenBank/DDBJ databases">
        <authorList>
            <consortium name="Pathogen Informatics"/>
        </authorList>
    </citation>
    <scope>NUCLEOTIDE SEQUENCE [LARGE SCALE GENOMIC DNA]</scope>
    <source>
        <strain evidence="17 18">NCTC10207</strain>
    </source>
</reference>
<dbReference type="SMART" id="SM00861">
    <property type="entry name" value="Transket_pyr"/>
    <property type="match status" value="1"/>
</dbReference>
<feature type="active site" description="Proton donor" evidence="11">
    <location>
        <position position="437"/>
    </location>
</feature>
<feature type="binding site" evidence="12">
    <location>
        <position position="487"/>
    </location>
    <ligand>
        <name>substrate</name>
    </ligand>
</feature>
<dbReference type="PANTHER" id="PTHR43522:SF2">
    <property type="entry name" value="TRANSKETOLASE 1-RELATED"/>
    <property type="match status" value="1"/>
</dbReference>
<evidence type="ECO:0000259" key="16">
    <source>
        <dbReference type="SMART" id="SM00861"/>
    </source>
</evidence>
<feature type="binding site" evidence="12">
    <location>
        <position position="374"/>
    </location>
    <ligand>
        <name>substrate</name>
    </ligand>
</feature>
<dbReference type="InterPro" id="IPR020826">
    <property type="entry name" value="Transketolase_BS"/>
</dbReference>
<evidence type="ECO:0000256" key="1">
    <source>
        <dbReference type="ARBA" id="ARBA00007131"/>
    </source>
</evidence>
<sequence>MPNLNEKLEWTDVDQRAVDTARILAADAVEKVGSGHPGTAMSLAPVAYLLFQKVMNQDPGDDRWQGRDRFILSPGHTSLTLYTQLFLGGYGLEMGDLESLRTWGALTPGHPEYKHTKGVEITTGPLGQGLASAVGFAYAQRYMRGLFDPKAPAGQSPFDHHVFCIASEGDVQEGVTAEACALAGHQQLGSLIVVWDRNHISIEEDTDVAFTEDVPARFASYGWDVQSVDWTRTGNYVEDVAELYAAIERAKAVTDKPSFIELRTIIGYPAPNKQNTGAVHGAKLGAEEVAATKELLGFDPAKSFFIDQQVLDHTRALRERGAKAHEAWDQKMTAWRAANPEAAKLYDRLIAGQLPADYREAFPVFEAGSSLATRAASGKVINAIAGTFPELWGGSADLAGSNLTTITGADSFNPVARTTDDWTGNPYGRVLHFGIREQAAAAIVNGIVLSSPTRAFSGTFFVFSDYQRPAVRLSALMGIPALYVWTHDSIGVGEDGPTHQPIEHLSSLRAIPGFDVVRPADANETAVAWRTVLERQERPAGLVLSRQNLPVWTREDVPGEGEKYASAEGAARGGYVMADTEGTPDVIIIATGSEVEVAIEARQQLAQQGVFARVVSMPCREWFDEQSEQYRESVLPSSVAARVSVEAGVAMSWHDLLGSAGRAVSIEHFGASADAKTLYREFGITPQAVVAAAQESIKAAQ</sequence>
<comment type="cofactor">
    <cofactor evidence="13">
        <name>thiamine diphosphate</name>
        <dbReference type="ChEBI" id="CHEBI:58937"/>
    </cofactor>
    <text evidence="13">Binds 1 thiamine pyrophosphate per subunit. During the reaction, the substrate forms a covalent intermediate with the cofactor.</text>
</comment>
<evidence type="ECO:0000256" key="2">
    <source>
        <dbReference type="ARBA" id="ARBA00011738"/>
    </source>
</evidence>
<feature type="site" description="Important for catalytic activity" evidence="15">
    <location>
        <position position="280"/>
    </location>
</feature>
<dbReference type="PROSITE" id="PS00801">
    <property type="entry name" value="TRANSKETOLASE_1"/>
    <property type="match status" value="1"/>
</dbReference>
<evidence type="ECO:0000256" key="15">
    <source>
        <dbReference type="PIRSR" id="PIRSR605478-5"/>
    </source>
</evidence>
<evidence type="ECO:0000256" key="12">
    <source>
        <dbReference type="PIRSR" id="PIRSR605478-2"/>
    </source>
</evidence>
<feature type="binding site" evidence="13">
    <location>
        <position position="76"/>
    </location>
    <ligand>
        <name>thiamine diphosphate</name>
        <dbReference type="ChEBI" id="CHEBI:58937"/>
    </ligand>
</feature>
<dbReference type="InterPro" id="IPR029061">
    <property type="entry name" value="THDP-binding"/>
</dbReference>
<feature type="binding site" evidence="12">
    <location>
        <position position="499"/>
    </location>
    <ligand>
        <name>substrate</name>
    </ligand>
</feature>
<dbReference type="InterPro" id="IPR033247">
    <property type="entry name" value="Transketolase_fam"/>
</dbReference>
<dbReference type="CDD" id="cd07033">
    <property type="entry name" value="TPP_PYR_DXS_TK_like"/>
    <property type="match status" value="1"/>
</dbReference>
<feature type="binding site" evidence="12">
    <location>
        <position position="495"/>
    </location>
    <ligand>
        <name>substrate</name>
    </ligand>
</feature>
<dbReference type="GO" id="GO:0005829">
    <property type="term" value="C:cytosol"/>
    <property type="evidence" value="ECO:0007669"/>
    <property type="project" value="TreeGrafter"/>
</dbReference>
<feature type="binding site" evidence="12">
    <location>
        <position position="546"/>
    </location>
    <ligand>
        <name>substrate</name>
    </ligand>
</feature>
<evidence type="ECO:0000313" key="18">
    <source>
        <dbReference type="Proteomes" id="UP000282386"/>
    </source>
</evidence>